<protein>
    <submittedName>
        <fullName evidence="2">Uncharacterized protein</fullName>
    </submittedName>
</protein>
<dbReference type="AlphaFoldDB" id="A0A249PCL3"/>
<proteinExistence type="predicted"/>
<name>A0A249PCL3_9HYPH</name>
<accession>A0A249PCL3</accession>
<evidence type="ECO:0000313" key="2">
    <source>
        <dbReference type="EMBL" id="ASY62999.1"/>
    </source>
</evidence>
<reference evidence="2 3" key="1">
    <citation type="submission" date="2017-08" db="EMBL/GenBank/DDBJ databases">
        <title>Multipartite genome sequences of Sinorhizobium species nodulating soybeans.</title>
        <authorList>
            <person name="Tian C.F."/>
        </authorList>
    </citation>
    <scope>NUCLEOTIDE SEQUENCE [LARGE SCALE GENOMIC DNA]</scope>
    <source>
        <strain evidence="2 3">CCBAU 05684</strain>
    </source>
</reference>
<organism evidence="2 3">
    <name type="scientific">Sinorhizobium sojae CCBAU 05684</name>
    <dbReference type="NCBI Taxonomy" id="716928"/>
    <lineage>
        <taxon>Bacteria</taxon>
        <taxon>Pseudomonadati</taxon>
        <taxon>Pseudomonadota</taxon>
        <taxon>Alphaproteobacteria</taxon>
        <taxon>Hyphomicrobiales</taxon>
        <taxon>Rhizobiaceae</taxon>
        <taxon>Sinorhizobium/Ensifer group</taxon>
        <taxon>Sinorhizobium</taxon>
    </lineage>
</organism>
<feature type="region of interest" description="Disordered" evidence="1">
    <location>
        <begin position="1"/>
        <end position="26"/>
    </location>
</feature>
<keyword evidence="3" id="KW-1185">Reference proteome</keyword>
<evidence type="ECO:0000313" key="3">
    <source>
        <dbReference type="Proteomes" id="UP000217211"/>
    </source>
</evidence>
<dbReference type="KEGG" id="esj:SJ05684_c15570"/>
<evidence type="ECO:0000256" key="1">
    <source>
        <dbReference type="SAM" id="MobiDB-lite"/>
    </source>
</evidence>
<gene>
    <name evidence="2" type="ORF">SJ05684_c15570</name>
</gene>
<sequence length="54" mass="6019">MALRHRFSSVLAARKTGQGGGSPAGARNNGVFRLEAAYRQMFLQAKPRKFLNRQ</sequence>
<dbReference type="Proteomes" id="UP000217211">
    <property type="component" value="Chromosome"/>
</dbReference>
<dbReference type="EMBL" id="CP023067">
    <property type="protein sequence ID" value="ASY62999.1"/>
    <property type="molecule type" value="Genomic_DNA"/>
</dbReference>